<feature type="region of interest" description="Disordered" evidence="1">
    <location>
        <begin position="1"/>
        <end position="72"/>
    </location>
</feature>
<organism evidence="2 3">
    <name type="scientific">candidate division MSBL1 archaeon SCGC-AAA259A05</name>
    <dbReference type="NCBI Taxonomy" id="1698259"/>
    <lineage>
        <taxon>Archaea</taxon>
        <taxon>Methanobacteriati</taxon>
        <taxon>Methanobacteriota</taxon>
        <taxon>candidate division MSBL1</taxon>
    </lineage>
</organism>
<dbReference type="Proteomes" id="UP000070163">
    <property type="component" value="Unassembled WGS sequence"/>
</dbReference>
<feature type="compositionally biased region" description="Basic and acidic residues" evidence="1">
    <location>
        <begin position="10"/>
        <end position="45"/>
    </location>
</feature>
<reference evidence="2 3" key="1">
    <citation type="journal article" date="2016" name="Sci. Rep.">
        <title>Metabolic traits of an uncultured archaeal lineage -MSBL1- from brine pools of the Red Sea.</title>
        <authorList>
            <person name="Mwirichia R."/>
            <person name="Alam I."/>
            <person name="Rashid M."/>
            <person name="Vinu M."/>
            <person name="Ba-Alawi W."/>
            <person name="Anthony Kamau A."/>
            <person name="Kamanda Ngugi D."/>
            <person name="Goker M."/>
            <person name="Klenk H.P."/>
            <person name="Bajic V."/>
            <person name="Stingl U."/>
        </authorList>
    </citation>
    <scope>NUCLEOTIDE SEQUENCE [LARGE SCALE GENOMIC DNA]</scope>
    <source>
        <strain evidence="2">SCGC-AAA259A05</strain>
    </source>
</reference>
<gene>
    <name evidence="2" type="ORF">AKJ57_01760</name>
</gene>
<evidence type="ECO:0000313" key="2">
    <source>
        <dbReference type="EMBL" id="KXA91273.1"/>
    </source>
</evidence>
<name>A0A133UAQ0_9EURY</name>
<accession>A0A133UAQ0</accession>
<comment type="caution">
    <text evidence="2">The sequence shown here is derived from an EMBL/GenBank/DDBJ whole genome shotgun (WGS) entry which is preliminary data.</text>
</comment>
<dbReference type="AlphaFoldDB" id="A0A133UAQ0"/>
<keyword evidence="3" id="KW-1185">Reference proteome</keyword>
<dbReference type="EMBL" id="LHXJ01000014">
    <property type="protein sequence ID" value="KXA91273.1"/>
    <property type="molecule type" value="Genomic_DNA"/>
</dbReference>
<proteinExistence type="predicted"/>
<protein>
    <submittedName>
        <fullName evidence="2">Uncharacterized protein</fullName>
    </submittedName>
</protein>
<evidence type="ECO:0000256" key="1">
    <source>
        <dbReference type="SAM" id="MobiDB-lite"/>
    </source>
</evidence>
<sequence>MSPKALSQYREIKRLRNLQEERKEKRRESEGEPEGRFGERIKGETRGVLAPAEQSGGEGDFPHFPVFTFPNRGGVPMLPSLLS</sequence>
<evidence type="ECO:0000313" key="3">
    <source>
        <dbReference type="Proteomes" id="UP000070163"/>
    </source>
</evidence>